<evidence type="ECO:0000259" key="4">
    <source>
        <dbReference type="Pfam" id="PF00107"/>
    </source>
</evidence>
<dbReference type="SUPFAM" id="SSF50129">
    <property type="entry name" value="GroES-like"/>
    <property type="match status" value="1"/>
</dbReference>
<keyword evidence="7" id="KW-1185">Reference proteome</keyword>
<dbReference type="InterPro" id="IPR013149">
    <property type="entry name" value="ADH-like_C"/>
</dbReference>
<dbReference type="InterPro" id="IPR036291">
    <property type="entry name" value="NAD(P)-bd_dom_sf"/>
</dbReference>
<name>A0A656QPX4_9BURK</name>
<gene>
    <name evidence="6" type="ORF">BG60_19870</name>
</gene>
<dbReference type="Gene3D" id="3.90.180.10">
    <property type="entry name" value="Medium-chain alcohol dehydrogenases, catalytic domain"/>
    <property type="match status" value="1"/>
</dbReference>
<evidence type="ECO:0000313" key="6">
    <source>
        <dbReference type="EMBL" id="KDR32335.1"/>
    </source>
</evidence>
<keyword evidence="3" id="KW-0862">Zinc</keyword>
<dbReference type="Gene3D" id="3.40.50.720">
    <property type="entry name" value="NAD(P)-binding Rossmann-like Domain"/>
    <property type="match status" value="1"/>
</dbReference>
<feature type="domain" description="Alcohol dehydrogenase-like N-terminal" evidence="5">
    <location>
        <begin position="39"/>
        <end position="171"/>
    </location>
</feature>
<dbReference type="Pfam" id="PF00107">
    <property type="entry name" value="ADH_zinc_N"/>
    <property type="match status" value="1"/>
</dbReference>
<feature type="domain" description="Alcohol dehydrogenase-like C-terminal" evidence="4">
    <location>
        <begin position="210"/>
        <end position="292"/>
    </location>
</feature>
<keyword evidence="2" id="KW-0479">Metal-binding</keyword>
<evidence type="ECO:0000256" key="3">
    <source>
        <dbReference type="ARBA" id="ARBA00022833"/>
    </source>
</evidence>
<dbReference type="AlphaFoldDB" id="A0A656QPX4"/>
<sequence length="403" mass="44391">MPRDTTAHSQWRLATRALIWEGKKDIRCESVPDPVIEHPRDAIIKVTTCAICGSDLHLFDGFMPGMESGDIMGHEFMGEVVEVGNANSMLKIGDRVVVPFTIICGECEQCKRGNFSVCERSNRNQDVANKVFGHTTAGLFGYTHLTGGYPGGQAEYVRVPYADRTHVKIPDGLTDEQVLFLGDIFPTGWQAAAQCDIEPTDTVAIWGAGPVGQMTIRSAVLLGAKQVIAIDRVPERLAMARAGGATVINFEEESVLERLADLTQGKGPEKCIDAVGMESHATRSFDSLYDRAKQAVMLETDRPHVLREMIYVCRPAGTLSVPGVYGGLIDKIPFGASMNKGLTWRMGQTHVNRWTDDLLRRIQEGQIDPSFVITHTVPLDQGPEMYKTFRDKEDGCIKVVLKP</sequence>
<dbReference type="EMBL" id="JFHD01000003">
    <property type="protein sequence ID" value="KDR32335.1"/>
    <property type="molecule type" value="Genomic_DNA"/>
</dbReference>
<dbReference type="PANTHER" id="PTHR42813:SF2">
    <property type="entry name" value="DEHYDROGENASE, ZINC-CONTAINING, PUTATIVE (AFU_ORTHOLOGUE AFUA_2G02810)-RELATED"/>
    <property type="match status" value="1"/>
</dbReference>
<dbReference type="RefSeq" id="WP_051996436.1">
    <property type="nucleotide sequence ID" value="NZ_JFHD01000003.1"/>
</dbReference>
<dbReference type="Proteomes" id="UP000027451">
    <property type="component" value="Unassembled WGS sequence"/>
</dbReference>
<dbReference type="InterPro" id="IPR013154">
    <property type="entry name" value="ADH-like_N"/>
</dbReference>
<dbReference type="InterPro" id="IPR011032">
    <property type="entry name" value="GroES-like_sf"/>
</dbReference>
<dbReference type="SUPFAM" id="SSF51735">
    <property type="entry name" value="NAD(P)-binding Rossmann-fold domains"/>
    <property type="match status" value="1"/>
</dbReference>
<dbReference type="Pfam" id="PF08240">
    <property type="entry name" value="ADH_N"/>
    <property type="match status" value="1"/>
</dbReference>
<dbReference type="PANTHER" id="PTHR42813">
    <property type="entry name" value="ZINC-TYPE ALCOHOL DEHYDROGENASE-LIKE"/>
    <property type="match status" value="1"/>
</dbReference>
<evidence type="ECO:0000256" key="2">
    <source>
        <dbReference type="ARBA" id="ARBA00022723"/>
    </source>
</evidence>
<reference evidence="6 7" key="1">
    <citation type="submission" date="2014-03" db="EMBL/GenBank/DDBJ databases">
        <title>Draft Genome Sequences of Four Burkholderia Strains.</title>
        <authorList>
            <person name="Liu X.Y."/>
            <person name="Li C.X."/>
            <person name="Xu J.H."/>
        </authorList>
    </citation>
    <scope>NUCLEOTIDE SEQUENCE [LARGE SCALE GENOMIC DNA]</scope>
    <source>
        <strain evidence="6 7">OP-1</strain>
    </source>
</reference>
<evidence type="ECO:0000256" key="1">
    <source>
        <dbReference type="ARBA" id="ARBA00001947"/>
    </source>
</evidence>
<proteinExistence type="predicted"/>
<dbReference type="GO" id="GO:0046872">
    <property type="term" value="F:metal ion binding"/>
    <property type="evidence" value="ECO:0007669"/>
    <property type="project" value="UniProtKB-KW"/>
</dbReference>
<organism evidence="6 7">
    <name type="scientific">Caballeronia zhejiangensis</name>
    <dbReference type="NCBI Taxonomy" id="871203"/>
    <lineage>
        <taxon>Bacteria</taxon>
        <taxon>Pseudomonadati</taxon>
        <taxon>Pseudomonadota</taxon>
        <taxon>Betaproteobacteria</taxon>
        <taxon>Burkholderiales</taxon>
        <taxon>Burkholderiaceae</taxon>
        <taxon>Caballeronia</taxon>
    </lineage>
</organism>
<comment type="cofactor">
    <cofactor evidence="1">
        <name>Zn(2+)</name>
        <dbReference type="ChEBI" id="CHEBI:29105"/>
    </cofactor>
</comment>
<evidence type="ECO:0000313" key="7">
    <source>
        <dbReference type="Proteomes" id="UP000027451"/>
    </source>
</evidence>
<accession>A0A656QPX4</accession>
<evidence type="ECO:0000259" key="5">
    <source>
        <dbReference type="Pfam" id="PF08240"/>
    </source>
</evidence>
<protein>
    <submittedName>
        <fullName evidence="6">Alcohol dehydrogenase</fullName>
    </submittedName>
</protein>
<dbReference type="CDD" id="cd08283">
    <property type="entry name" value="FDH_like_1"/>
    <property type="match status" value="1"/>
</dbReference>
<comment type="caution">
    <text evidence="6">The sequence shown here is derived from an EMBL/GenBank/DDBJ whole genome shotgun (WGS) entry which is preliminary data.</text>
</comment>